<dbReference type="Pfam" id="PF12833">
    <property type="entry name" value="HTH_18"/>
    <property type="match status" value="1"/>
</dbReference>
<evidence type="ECO:0000313" key="5">
    <source>
        <dbReference type="EMBL" id="SCZ29094.1"/>
    </source>
</evidence>
<evidence type="ECO:0000313" key="6">
    <source>
        <dbReference type="Proteomes" id="UP000199347"/>
    </source>
</evidence>
<keyword evidence="1" id="KW-0805">Transcription regulation</keyword>
<proteinExistence type="predicted"/>
<evidence type="ECO:0000256" key="1">
    <source>
        <dbReference type="ARBA" id="ARBA00023015"/>
    </source>
</evidence>
<evidence type="ECO:0000256" key="3">
    <source>
        <dbReference type="ARBA" id="ARBA00023163"/>
    </source>
</evidence>
<gene>
    <name evidence="5" type="ORF">SAMN03080610_01085</name>
</gene>
<dbReference type="GO" id="GO:0043565">
    <property type="term" value="F:sequence-specific DNA binding"/>
    <property type="evidence" value="ECO:0007669"/>
    <property type="project" value="InterPro"/>
</dbReference>
<keyword evidence="3" id="KW-0804">Transcription</keyword>
<dbReference type="SUPFAM" id="SSF46689">
    <property type="entry name" value="Homeodomain-like"/>
    <property type="match status" value="2"/>
</dbReference>
<organism evidence="5 6">
    <name type="scientific">Afifella marina DSM 2698</name>
    <dbReference type="NCBI Taxonomy" id="1120955"/>
    <lineage>
        <taxon>Bacteria</taxon>
        <taxon>Pseudomonadati</taxon>
        <taxon>Pseudomonadota</taxon>
        <taxon>Alphaproteobacteria</taxon>
        <taxon>Hyphomicrobiales</taxon>
        <taxon>Afifellaceae</taxon>
        <taxon>Afifella</taxon>
    </lineage>
</organism>
<reference evidence="5 6" key="1">
    <citation type="submission" date="2016-10" db="EMBL/GenBank/DDBJ databases">
        <authorList>
            <person name="de Groot N.N."/>
        </authorList>
    </citation>
    <scope>NUCLEOTIDE SEQUENCE [LARGE SCALE GENOMIC DNA]</scope>
    <source>
        <strain evidence="5 6">DSM 2698</strain>
    </source>
</reference>
<dbReference type="PANTHER" id="PTHR46796">
    <property type="entry name" value="HTH-TYPE TRANSCRIPTIONAL ACTIVATOR RHAS-RELATED"/>
    <property type="match status" value="1"/>
</dbReference>
<sequence>MLRCGMTTTHSMVTGSTEPVRTYEDTTWRVELLPRQAYETRYTPERPVIGFAFDRQNGVHAFAGDRNRDFAARANGFAYLPAGCEIYSRSEGGGEYLRILRKNGQYARPRERHFSDMADRAATDSAHRLRREILLQDTRDPLTIEALALDLERAATAIIDGSEPRDLAAQWMTQRRMKRVEAIIEARFAQALTVAELAEALDLSADFFTRAFRAAFGRTPRDAIIDRRIRHARDLLLKSDAPLAAIALASGFSSHAHMTAQFSQRLGMCPSQFRRT</sequence>
<keyword evidence="2" id="KW-0238">DNA-binding</keyword>
<dbReference type="GO" id="GO:0003700">
    <property type="term" value="F:DNA-binding transcription factor activity"/>
    <property type="evidence" value="ECO:0007669"/>
    <property type="project" value="InterPro"/>
</dbReference>
<dbReference type="Gene3D" id="1.10.10.60">
    <property type="entry name" value="Homeodomain-like"/>
    <property type="match status" value="1"/>
</dbReference>
<accession>A0A1G5MW57</accession>
<name>A0A1G5MW57_AFIMA</name>
<dbReference type="EMBL" id="FMVW01000002">
    <property type="protein sequence ID" value="SCZ29094.1"/>
    <property type="molecule type" value="Genomic_DNA"/>
</dbReference>
<dbReference type="SMART" id="SM00342">
    <property type="entry name" value="HTH_ARAC"/>
    <property type="match status" value="1"/>
</dbReference>
<dbReference type="Proteomes" id="UP000199347">
    <property type="component" value="Unassembled WGS sequence"/>
</dbReference>
<dbReference type="InterPro" id="IPR018060">
    <property type="entry name" value="HTH_AraC"/>
</dbReference>
<dbReference type="AlphaFoldDB" id="A0A1G5MW57"/>
<dbReference type="PANTHER" id="PTHR46796:SF6">
    <property type="entry name" value="ARAC SUBFAMILY"/>
    <property type="match status" value="1"/>
</dbReference>
<dbReference type="OrthoDB" id="110167at2"/>
<feature type="domain" description="HTH araC/xylS-type" evidence="4">
    <location>
        <begin position="178"/>
        <end position="276"/>
    </location>
</feature>
<dbReference type="InterPro" id="IPR050204">
    <property type="entry name" value="AraC_XylS_family_regulators"/>
</dbReference>
<protein>
    <submittedName>
        <fullName evidence="5">AraC family transcriptional regulator</fullName>
    </submittedName>
</protein>
<evidence type="ECO:0000256" key="2">
    <source>
        <dbReference type="ARBA" id="ARBA00023125"/>
    </source>
</evidence>
<dbReference type="PROSITE" id="PS01124">
    <property type="entry name" value="HTH_ARAC_FAMILY_2"/>
    <property type="match status" value="1"/>
</dbReference>
<dbReference type="STRING" id="1120955.SAMN03080610_01085"/>
<dbReference type="InterPro" id="IPR009057">
    <property type="entry name" value="Homeodomain-like_sf"/>
</dbReference>
<evidence type="ECO:0000259" key="4">
    <source>
        <dbReference type="PROSITE" id="PS01124"/>
    </source>
</evidence>
<keyword evidence="6" id="KW-1185">Reference proteome</keyword>